<keyword evidence="1" id="KW-0732">Signal</keyword>
<evidence type="ECO:0000313" key="5">
    <source>
        <dbReference type="Proteomes" id="UP000239920"/>
    </source>
</evidence>
<dbReference type="OrthoDB" id="2329348at2"/>
<dbReference type="PRINTS" id="PR01217">
    <property type="entry name" value="PRICHEXTENSN"/>
</dbReference>
<feature type="region of interest" description="Disordered" evidence="2">
    <location>
        <begin position="457"/>
        <end position="646"/>
    </location>
</feature>
<feature type="region of interest" description="Disordered" evidence="2">
    <location>
        <begin position="52"/>
        <end position="87"/>
    </location>
</feature>
<dbReference type="EMBL" id="PNFV01000007">
    <property type="protein sequence ID" value="PMB82298.1"/>
    <property type="molecule type" value="Genomic_DNA"/>
</dbReference>
<feature type="compositionally biased region" description="Low complexity" evidence="2">
    <location>
        <begin position="457"/>
        <end position="576"/>
    </location>
</feature>
<dbReference type="PANTHER" id="PTHR24258">
    <property type="entry name" value="SERINE PROTEASE-RELATED"/>
    <property type="match status" value="1"/>
</dbReference>
<sequence length="676" mass="73844">MQEKKHYKLYKGGKQWLTALVCVAVLEIGGGVALADNNNNQPVQETNAVAKTSVQNTPTTPATNVQTDSQQATSVQQPTAAKDSSASIQRVIQPNGQQLRTNQNGIKEINYQIYDDPTQIVTNLHQPNETTSYGSLAKFLKDNSALGVSSIFHVFGNEAHLDAHVHGNIAVKRLDNNVNTGTVNKGTYITDGDTYYIEQLTSPINESSFNSKDDYVIFGTGVDALARDGQVYLKYNDQDHKMPNLGVNEVFNDPTDSYINIEKELAFLSEQSKQYSGKAQSAGVTFDFNDQNDRWIDVSKAKPDSNNCIYINVPFEYLQASQVIKIRGLSSHQDFDKNEIAPTIIANVTGLDKATEFNISTQTLLYYDDSNEPLNNKEDQQVPNHLLWNFGTGNQEFRFTGGRFMGSILAPQATIHGGVNIDGNIIADKIYIAGGESHRWDLFPTKPNLPFEEIVEPTEPTQPTEQPTKPTEPTQPTEQPTKPTEPTQPTEQPTKPTEPTQPTEQPTKPTEPTQPTEQPTKPTEPTQPTEQPTKPTEPTQPTEQPTKPTEPTQPTEQPTKPIEPTQPTEQPTQPIQPSDPTIDTPTEGENGAAVPPIVSEPSESVEGSSTMTPEFEMTQSSSQGGVGASTNQEDKNQQALPQTGNEDQAKASLGLIGVIAGALLSLFGIGGKKLSH</sequence>
<feature type="domain" description="Choice-of-anchor A" evidence="3">
    <location>
        <begin position="154"/>
        <end position="438"/>
    </location>
</feature>
<gene>
    <name evidence="4" type="ORF">CK797_06915</name>
</gene>
<feature type="compositionally biased region" description="Low complexity" evidence="2">
    <location>
        <begin position="594"/>
        <end position="609"/>
    </location>
</feature>
<name>A0A2J6NLU8_9LACO</name>
<dbReference type="Proteomes" id="UP000239920">
    <property type="component" value="Unassembled WGS sequence"/>
</dbReference>
<evidence type="ECO:0000259" key="3">
    <source>
        <dbReference type="Pfam" id="PF20597"/>
    </source>
</evidence>
<dbReference type="Pfam" id="PF19258">
    <property type="entry name" value="KxYKxGKxW_sig"/>
    <property type="match status" value="1"/>
</dbReference>
<protein>
    <recommendedName>
        <fullName evidence="3">Choice-of-anchor A domain-containing protein</fullName>
    </recommendedName>
</protein>
<reference evidence="4 5" key="1">
    <citation type="submission" date="2017-09" db="EMBL/GenBank/DDBJ databases">
        <title>Bacterial strain isolated from the female urinary microbiota.</title>
        <authorList>
            <person name="Thomas-White K."/>
            <person name="Kumar N."/>
            <person name="Forster S."/>
            <person name="Putonti C."/>
            <person name="Lawley T."/>
            <person name="Wolfe A.J."/>
        </authorList>
    </citation>
    <scope>NUCLEOTIDE SEQUENCE [LARGE SCALE GENOMIC DNA]</scope>
    <source>
        <strain evidence="4 5">UMB0683</strain>
    </source>
</reference>
<proteinExistence type="predicted"/>
<dbReference type="InterPro" id="IPR026588">
    <property type="entry name" value="Choice_anch_A"/>
</dbReference>
<dbReference type="Pfam" id="PF20597">
    <property type="entry name" value="pAdhesive_15"/>
    <property type="match status" value="1"/>
</dbReference>
<comment type="caution">
    <text evidence="4">The sequence shown here is derived from an EMBL/GenBank/DDBJ whole genome shotgun (WGS) entry which is preliminary data.</text>
</comment>
<accession>A0A2J6NLU8</accession>
<feature type="compositionally biased region" description="Polar residues" evidence="2">
    <location>
        <begin position="617"/>
        <end position="646"/>
    </location>
</feature>
<dbReference type="RefSeq" id="WP_104689024.1">
    <property type="nucleotide sequence ID" value="NZ_PNFV01000007.1"/>
</dbReference>
<dbReference type="InterPro" id="IPR022263">
    <property type="entry name" value="KxYKxGKxW"/>
</dbReference>
<evidence type="ECO:0000256" key="2">
    <source>
        <dbReference type="SAM" id="MobiDB-lite"/>
    </source>
</evidence>
<evidence type="ECO:0000313" key="4">
    <source>
        <dbReference type="EMBL" id="PMB82298.1"/>
    </source>
</evidence>
<dbReference type="NCBIfam" id="TIGR03715">
    <property type="entry name" value="KxYKxGKxW"/>
    <property type="match status" value="1"/>
</dbReference>
<dbReference type="NCBIfam" id="TIGR04215">
    <property type="entry name" value="choice_anch_A"/>
    <property type="match status" value="1"/>
</dbReference>
<organism evidence="4 5">
    <name type="scientific">Limosilactobacillus pontis</name>
    <dbReference type="NCBI Taxonomy" id="35787"/>
    <lineage>
        <taxon>Bacteria</taxon>
        <taxon>Bacillati</taxon>
        <taxon>Bacillota</taxon>
        <taxon>Bacilli</taxon>
        <taxon>Lactobacillales</taxon>
        <taxon>Lactobacillaceae</taxon>
        <taxon>Limosilactobacillus</taxon>
    </lineage>
</organism>
<dbReference type="AlphaFoldDB" id="A0A2J6NLU8"/>
<dbReference type="PANTHER" id="PTHR24258:SF116">
    <property type="entry name" value="FI16631P1-RELATED"/>
    <property type="match status" value="1"/>
</dbReference>
<evidence type="ECO:0000256" key="1">
    <source>
        <dbReference type="ARBA" id="ARBA00022729"/>
    </source>
</evidence>